<name>A0AAD5N9D5_PARTN</name>
<evidence type="ECO:0000313" key="2">
    <source>
        <dbReference type="Proteomes" id="UP001196413"/>
    </source>
</evidence>
<dbReference type="AlphaFoldDB" id="A0AAD5N9D5"/>
<evidence type="ECO:0000313" key="1">
    <source>
        <dbReference type="EMBL" id="KAJ1360914.1"/>
    </source>
</evidence>
<sequence length="77" mass="9180">MTTYLFISWQARGFTSTRTAFLLRRECNVYSCDILPWEIFNDGEQPFEGTINKSVKTKTYRQIFRSVLNLYRRLSSN</sequence>
<comment type="caution">
    <text evidence="1">The sequence shown here is derived from an EMBL/GenBank/DDBJ whole genome shotgun (WGS) entry which is preliminary data.</text>
</comment>
<keyword evidence="2" id="KW-1185">Reference proteome</keyword>
<protein>
    <submittedName>
        <fullName evidence="1">Uncharacterized protein</fullName>
    </submittedName>
</protein>
<gene>
    <name evidence="1" type="ORF">KIN20_020031</name>
</gene>
<dbReference type="EMBL" id="JAHQIW010004031">
    <property type="protein sequence ID" value="KAJ1360914.1"/>
    <property type="molecule type" value="Genomic_DNA"/>
</dbReference>
<proteinExistence type="predicted"/>
<reference evidence="1" key="1">
    <citation type="submission" date="2021-06" db="EMBL/GenBank/DDBJ databases">
        <title>Parelaphostrongylus tenuis whole genome reference sequence.</title>
        <authorList>
            <person name="Garwood T.J."/>
            <person name="Larsen P.A."/>
            <person name="Fountain-Jones N.M."/>
            <person name="Garbe J.R."/>
            <person name="Macchietto M.G."/>
            <person name="Kania S.A."/>
            <person name="Gerhold R.W."/>
            <person name="Richards J.E."/>
            <person name="Wolf T.M."/>
        </authorList>
    </citation>
    <scope>NUCLEOTIDE SEQUENCE</scope>
    <source>
        <strain evidence="1">MNPRO001-30</strain>
        <tissue evidence="1">Meninges</tissue>
    </source>
</reference>
<accession>A0AAD5N9D5</accession>
<organism evidence="1 2">
    <name type="scientific">Parelaphostrongylus tenuis</name>
    <name type="common">Meningeal worm</name>
    <dbReference type="NCBI Taxonomy" id="148309"/>
    <lineage>
        <taxon>Eukaryota</taxon>
        <taxon>Metazoa</taxon>
        <taxon>Ecdysozoa</taxon>
        <taxon>Nematoda</taxon>
        <taxon>Chromadorea</taxon>
        <taxon>Rhabditida</taxon>
        <taxon>Rhabditina</taxon>
        <taxon>Rhabditomorpha</taxon>
        <taxon>Strongyloidea</taxon>
        <taxon>Metastrongylidae</taxon>
        <taxon>Parelaphostrongylus</taxon>
    </lineage>
</organism>
<dbReference type="Proteomes" id="UP001196413">
    <property type="component" value="Unassembled WGS sequence"/>
</dbReference>